<comment type="catalytic activity">
    <reaction evidence="10">
        <text>nicotinate beta-D-ribonucleotide + CO2 + diphosphate = quinolinate + 5-phospho-alpha-D-ribose 1-diphosphate + 2 H(+)</text>
        <dbReference type="Rhea" id="RHEA:12733"/>
        <dbReference type="ChEBI" id="CHEBI:15378"/>
        <dbReference type="ChEBI" id="CHEBI:16526"/>
        <dbReference type="ChEBI" id="CHEBI:29959"/>
        <dbReference type="ChEBI" id="CHEBI:33019"/>
        <dbReference type="ChEBI" id="CHEBI:57502"/>
        <dbReference type="ChEBI" id="CHEBI:58017"/>
        <dbReference type="EC" id="2.4.2.19"/>
    </reaction>
</comment>
<feature type="domain" description="Quinolinate phosphoribosyl transferase N-terminal" evidence="14">
    <location>
        <begin position="30"/>
        <end position="115"/>
    </location>
</feature>
<evidence type="ECO:0000256" key="11">
    <source>
        <dbReference type="ARBA" id="ARBA00069173"/>
    </source>
</evidence>
<dbReference type="EC" id="2.4.2.19" evidence="5"/>
<dbReference type="Gene3D" id="3.20.20.70">
    <property type="entry name" value="Aldolase class I"/>
    <property type="match status" value="1"/>
</dbReference>
<evidence type="ECO:0000256" key="10">
    <source>
        <dbReference type="ARBA" id="ARBA00047445"/>
    </source>
</evidence>
<dbReference type="GO" id="GO:0009435">
    <property type="term" value="P:NAD+ biosynthetic process"/>
    <property type="evidence" value="ECO:0007669"/>
    <property type="project" value="UniProtKB-UniPathway"/>
</dbReference>
<dbReference type="InterPro" id="IPR004393">
    <property type="entry name" value="NadC"/>
</dbReference>
<accession>A0A511B0X6</accession>
<sequence length="287" mass="30167">MSDLLMQLPDIMIEPVVRAALLEDLGLAGDITSAAVLDDSQTVRAEFRARQHGVVAGLSVARLTFALFDRDAIFEAAVVDGTQVSPGMLLATVTGRPSSILGGERVALNLMSHLSGIATATAGIVKAVSHTKARVCCTRKTLPGLRALQKYAVRAGGGANHRFRLDDAILIKDNHIALAGGIAAVLQSARKRAGHLVSIELEVDTLAQLEEALHLGVADAYLLDNMTPDQIREAVRMIDGRAIAEASGGITPETAPAIAEAGVDILSVGWLTHTVRALDIGLDIEPL</sequence>
<protein>
    <recommendedName>
        <fullName evidence="11">Probable nicotinate-nucleotide pyrophosphorylase [carboxylating]</fullName>
        <ecNumber evidence="5">2.4.2.19</ecNumber>
    </recommendedName>
    <alternativeName>
        <fullName evidence="9">Quinolinate phosphoribosyltransferase [decarboxylating]</fullName>
    </alternativeName>
</protein>
<dbReference type="NCBIfam" id="TIGR00078">
    <property type="entry name" value="nadC"/>
    <property type="match status" value="1"/>
</dbReference>
<evidence type="ECO:0000313" key="16">
    <source>
        <dbReference type="Proteomes" id="UP000321230"/>
    </source>
</evidence>
<dbReference type="PANTHER" id="PTHR32179">
    <property type="entry name" value="NICOTINATE-NUCLEOTIDE PYROPHOSPHORYLASE [CARBOXYLATING]"/>
    <property type="match status" value="1"/>
</dbReference>
<evidence type="ECO:0000256" key="9">
    <source>
        <dbReference type="ARBA" id="ARBA00033102"/>
    </source>
</evidence>
<keyword evidence="7 12" id="KW-0328">Glycosyltransferase</keyword>
<evidence type="ECO:0000256" key="1">
    <source>
        <dbReference type="ARBA" id="ARBA00003237"/>
    </source>
</evidence>
<dbReference type="SUPFAM" id="SSF54675">
    <property type="entry name" value="Nicotinate/Quinolinate PRTase N-terminal domain-like"/>
    <property type="match status" value="1"/>
</dbReference>
<keyword evidence="16" id="KW-1185">Reference proteome</keyword>
<reference evidence="15 16" key="1">
    <citation type="submission" date="2019-07" db="EMBL/GenBank/DDBJ databases">
        <title>Whole genome shotgun sequence of Gluconobacter wancherniae NBRC 103581.</title>
        <authorList>
            <person name="Hosoyama A."/>
            <person name="Uohara A."/>
            <person name="Ohji S."/>
            <person name="Ichikawa N."/>
        </authorList>
    </citation>
    <scope>NUCLEOTIDE SEQUENCE [LARGE SCALE GENOMIC DNA]</scope>
    <source>
        <strain evidence="15 16">NBRC 103581</strain>
    </source>
</reference>
<comment type="function">
    <text evidence="1">Involved in the catabolism of quinolinic acid (QA).</text>
</comment>
<keyword evidence="6" id="KW-0662">Pyridine nucleotide biosynthesis</keyword>
<evidence type="ECO:0000256" key="5">
    <source>
        <dbReference type="ARBA" id="ARBA00011944"/>
    </source>
</evidence>
<dbReference type="PIRSF" id="PIRSF006250">
    <property type="entry name" value="NadC_ModD"/>
    <property type="match status" value="1"/>
</dbReference>
<dbReference type="RefSeq" id="WP_146796825.1">
    <property type="nucleotide sequence ID" value="NZ_BARC01000006.1"/>
</dbReference>
<comment type="similarity">
    <text evidence="3 12">Belongs to the NadC/ModD family.</text>
</comment>
<evidence type="ECO:0000259" key="14">
    <source>
        <dbReference type="Pfam" id="PF02749"/>
    </source>
</evidence>
<dbReference type="GO" id="GO:0005737">
    <property type="term" value="C:cytoplasm"/>
    <property type="evidence" value="ECO:0007669"/>
    <property type="project" value="TreeGrafter"/>
</dbReference>
<dbReference type="Gene3D" id="3.90.1170.20">
    <property type="entry name" value="Quinolinate phosphoribosyl transferase, N-terminal domain"/>
    <property type="match status" value="1"/>
</dbReference>
<comment type="pathway">
    <text evidence="2">Cofactor biosynthesis; NAD(+) biosynthesis; nicotinate D-ribonucleotide from quinolinate: step 1/1.</text>
</comment>
<dbReference type="EMBL" id="BJUZ01000002">
    <property type="protein sequence ID" value="GEK94109.1"/>
    <property type="molecule type" value="Genomic_DNA"/>
</dbReference>
<evidence type="ECO:0000256" key="6">
    <source>
        <dbReference type="ARBA" id="ARBA00022642"/>
    </source>
</evidence>
<proteinExistence type="inferred from homology"/>
<dbReference type="PANTHER" id="PTHR32179:SF3">
    <property type="entry name" value="NICOTINATE-NUCLEOTIDE PYROPHOSPHORYLASE [CARBOXYLATING]"/>
    <property type="match status" value="1"/>
</dbReference>
<dbReference type="FunFam" id="3.20.20.70:FF:000030">
    <property type="entry name" value="Nicotinate-nucleotide pyrophosphorylase, carboxylating"/>
    <property type="match status" value="1"/>
</dbReference>
<dbReference type="AlphaFoldDB" id="A0A511B0X6"/>
<dbReference type="InterPro" id="IPR027277">
    <property type="entry name" value="NadC/ModD"/>
</dbReference>
<dbReference type="Proteomes" id="UP000321230">
    <property type="component" value="Unassembled WGS sequence"/>
</dbReference>
<dbReference type="InterPro" id="IPR037128">
    <property type="entry name" value="Quinolinate_PRibosylTase_N_sf"/>
</dbReference>
<evidence type="ECO:0000256" key="7">
    <source>
        <dbReference type="ARBA" id="ARBA00022676"/>
    </source>
</evidence>
<evidence type="ECO:0000256" key="3">
    <source>
        <dbReference type="ARBA" id="ARBA00009400"/>
    </source>
</evidence>
<dbReference type="OrthoDB" id="9782546at2"/>
<comment type="subunit">
    <text evidence="4">Hexamer formed by 3 homodimers.</text>
</comment>
<dbReference type="InterPro" id="IPR013785">
    <property type="entry name" value="Aldolase_TIM"/>
</dbReference>
<dbReference type="InterPro" id="IPR002638">
    <property type="entry name" value="Quinolinate_PRibosylTrfase_C"/>
</dbReference>
<organism evidence="15 16">
    <name type="scientific">Gluconobacter wancherniae NBRC 103581</name>
    <dbReference type="NCBI Taxonomy" id="656744"/>
    <lineage>
        <taxon>Bacteria</taxon>
        <taxon>Pseudomonadati</taxon>
        <taxon>Pseudomonadota</taxon>
        <taxon>Alphaproteobacteria</taxon>
        <taxon>Acetobacterales</taxon>
        <taxon>Acetobacteraceae</taxon>
        <taxon>Gluconobacter</taxon>
    </lineage>
</organism>
<dbReference type="GO" id="GO:0004514">
    <property type="term" value="F:nicotinate-nucleotide diphosphorylase (carboxylating) activity"/>
    <property type="evidence" value="ECO:0007669"/>
    <property type="project" value="UniProtKB-EC"/>
</dbReference>
<name>A0A511B0X6_9PROT</name>
<evidence type="ECO:0000256" key="4">
    <source>
        <dbReference type="ARBA" id="ARBA00011218"/>
    </source>
</evidence>
<feature type="domain" description="Quinolinate phosphoribosyl transferase C-terminal" evidence="13">
    <location>
        <begin position="117"/>
        <end position="283"/>
    </location>
</feature>
<dbReference type="Pfam" id="PF02749">
    <property type="entry name" value="QRPTase_N"/>
    <property type="match status" value="1"/>
</dbReference>
<evidence type="ECO:0000259" key="13">
    <source>
        <dbReference type="Pfam" id="PF01729"/>
    </source>
</evidence>
<keyword evidence="8 12" id="KW-0808">Transferase</keyword>
<evidence type="ECO:0000256" key="8">
    <source>
        <dbReference type="ARBA" id="ARBA00022679"/>
    </source>
</evidence>
<evidence type="ECO:0000313" key="15">
    <source>
        <dbReference type="EMBL" id="GEK94109.1"/>
    </source>
</evidence>
<dbReference type="CDD" id="cd01572">
    <property type="entry name" value="QPRTase"/>
    <property type="match status" value="1"/>
</dbReference>
<dbReference type="InterPro" id="IPR022412">
    <property type="entry name" value="Quinolinate_PRibosylTrfase_N"/>
</dbReference>
<evidence type="ECO:0000256" key="2">
    <source>
        <dbReference type="ARBA" id="ARBA00004893"/>
    </source>
</evidence>
<dbReference type="Pfam" id="PF01729">
    <property type="entry name" value="QRPTase_C"/>
    <property type="match status" value="1"/>
</dbReference>
<dbReference type="InterPro" id="IPR036068">
    <property type="entry name" value="Nicotinate_pribotase-like_C"/>
</dbReference>
<dbReference type="GO" id="GO:0034213">
    <property type="term" value="P:quinolinate catabolic process"/>
    <property type="evidence" value="ECO:0007669"/>
    <property type="project" value="TreeGrafter"/>
</dbReference>
<comment type="caution">
    <text evidence="15">The sequence shown here is derived from an EMBL/GenBank/DDBJ whole genome shotgun (WGS) entry which is preliminary data.</text>
</comment>
<evidence type="ECO:0000256" key="12">
    <source>
        <dbReference type="PIRNR" id="PIRNR006250"/>
    </source>
</evidence>
<dbReference type="UniPathway" id="UPA00253">
    <property type="reaction ID" value="UER00331"/>
</dbReference>
<dbReference type="FunFam" id="3.90.1170.20:FF:000001">
    <property type="entry name" value="Nicotinate-nucleotide diphosphorylase (Carboxylating)"/>
    <property type="match status" value="1"/>
</dbReference>
<dbReference type="SUPFAM" id="SSF51690">
    <property type="entry name" value="Nicotinate/Quinolinate PRTase C-terminal domain-like"/>
    <property type="match status" value="1"/>
</dbReference>
<gene>
    <name evidence="15" type="primary">nadC</name>
    <name evidence="15" type="ORF">GWA01_18790</name>
</gene>